<name>A0A9P6GYY1_9MICR</name>
<feature type="region of interest" description="Disordered" evidence="1">
    <location>
        <begin position="127"/>
        <end position="156"/>
    </location>
</feature>
<dbReference type="Proteomes" id="UP000740883">
    <property type="component" value="Unassembled WGS sequence"/>
</dbReference>
<evidence type="ECO:0000313" key="3">
    <source>
        <dbReference type="Proteomes" id="UP000740883"/>
    </source>
</evidence>
<protein>
    <submittedName>
        <fullName evidence="2">Zonadhesin</fullName>
    </submittedName>
</protein>
<feature type="non-terminal residue" evidence="2">
    <location>
        <position position="1"/>
    </location>
</feature>
<dbReference type="Gene3D" id="1.20.58.830">
    <property type="match status" value="1"/>
</dbReference>
<feature type="compositionally biased region" description="Acidic residues" evidence="1">
    <location>
        <begin position="146"/>
        <end position="156"/>
    </location>
</feature>
<keyword evidence="3" id="KW-1185">Reference proteome</keyword>
<evidence type="ECO:0000313" key="2">
    <source>
        <dbReference type="EMBL" id="KAF9763492.1"/>
    </source>
</evidence>
<reference evidence="2 3" key="1">
    <citation type="journal article" date="2020" name="Genome Biol. Evol.">
        <title>Comparative genomics of strictly vertically transmitted, feminizing microsporidia endosymbionts of amphipod crustaceans.</title>
        <authorList>
            <person name="Cormier A."/>
            <person name="Chebbi M.A."/>
            <person name="Giraud I."/>
            <person name="Wattier R."/>
            <person name="Teixeira M."/>
            <person name="Gilbert C."/>
            <person name="Rigaud T."/>
            <person name="Cordaux R."/>
        </authorList>
    </citation>
    <scope>NUCLEOTIDE SEQUENCE [LARGE SCALE GENOMIC DNA]</scope>
    <source>
        <strain evidence="2 3">Ou3-Ou53</strain>
    </source>
</reference>
<feature type="region of interest" description="Disordered" evidence="1">
    <location>
        <begin position="98"/>
        <end position="117"/>
    </location>
</feature>
<proteinExistence type="predicted"/>
<organism evidence="2 3">
    <name type="scientific">Nosema granulosis</name>
    <dbReference type="NCBI Taxonomy" id="83296"/>
    <lineage>
        <taxon>Eukaryota</taxon>
        <taxon>Fungi</taxon>
        <taxon>Fungi incertae sedis</taxon>
        <taxon>Microsporidia</taxon>
        <taxon>Nosematidae</taxon>
        <taxon>Nosema</taxon>
    </lineage>
</organism>
<evidence type="ECO:0000256" key="1">
    <source>
        <dbReference type="SAM" id="MobiDB-lite"/>
    </source>
</evidence>
<gene>
    <name evidence="2" type="primary">ZAN</name>
    <name evidence="2" type="ORF">NGRA_1232</name>
</gene>
<feature type="compositionally biased region" description="Basic and acidic residues" evidence="1">
    <location>
        <begin position="61"/>
        <end position="72"/>
    </location>
</feature>
<dbReference type="EMBL" id="SBJO01000072">
    <property type="protein sequence ID" value="KAF9763492.1"/>
    <property type="molecule type" value="Genomic_DNA"/>
</dbReference>
<sequence length="423" mass="48521">KEPESEIPEGSNVPEVKTTEPTEQPSIDVSEGKSIETKEPESEIPEVKTTEPTEQPSIDVSEGKSIETKEPESEIPEGSNVPEVKTTVPTEQQIPEVTEGKTTEQPSIETKEPVSEVPVAKTIEPTEQPRIDIPEGSTSVTKSPTAEEEQLTTEETGEDTIRTNFIDVVRNGFALRLKDLQNTKYKFNKEDLLNFRNVTEILKERNGVTTKEQFHMFFSIVFMITELINNENYNKAMIDVLISMLDSSDEYIKQAKEVSSNMENKFEYDSQQYLSVKENNGEKIKNYLSKENFLAKMMNFFDKSKNVNELNGLFSKEKEWLEISDKFVEQLSFTEEENADYLKFIFEKLEFLNSINLAENDKKLIDNCTNILLESFEKQNNVEDDSGSSPTEDIKNKENEIIKNNSEMFVKFIFFEVIPFFSQ</sequence>
<feature type="compositionally biased region" description="Basic and acidic residues" evidence="1">
    <location>
        <begin position="30"/>
        <end position="51"/>
    </location>
</feature>
<accession>A0A9P6GYY1</accession>
<comment type="caution">
    <text evidence="2">The sequence shown here is derived from an EMBL/GenBank/DDBJ whole genome shotgun (WGS) entry which is preliminary data.</text>
</comment>
<dbReference type="AlphaFoldDB" id="A0A9P6GYY1"/>
<feature type="region of interest" description="Disordered" evidence="1">
    <location>
        <begin position="1"/>
        <end position="89"/>
    </location>
</feature>